<feature type="transmembrane region" description="Helical" evidence="1">
    <location>
        <begin position="6"/>
        <end position="27"/>
    </location>
</feature>
<proteinExistence type="predicted"/>
<gene>
    <name evidence="2" type="ORF">MNB_SV-3-882</name>
</gene>
<name>A0A1W1BDR0_9ZZZZ</name>
<protein>
    <submittedName>
        <fullName evidence="2">Uncharacterized protein</fullName>
    </submittedName>
</protein>
<reference evidence="2" key="1">
    <citation type="submission" date="2016-10" db="EMBL/GenBank/DDBJ databases">
        <authorList>
            <person name="de Groot N.N."/>
        </authorList>
    </citation>
    <scope>NUCLEOTIDE SEQUENCE</scope>
</reference>
<evidence type="ECO:0000256" key="1">
    <source>
        <dbReference type="SAM" id="Phobius"/>
    </source>
</evidence>
<evidence type="ECO:0000313" key="2">
    <source>
        <dbReference type="EMBL" id="SFV51711.1"/>
    </source>
</evidence>
<dbReference type="AlphaFoldDB" id="A0A1W1BDR0"/>
<dbReference type="EMBL" id="FPHI01000004">
    <property type="protein sequence ID" value="SFV51711.1"/>
    <property type="molecule type" value="Genomic_DNA"/>
</dbReference>
<keyword evidence="1" id="KW-0472">Membrane</keyword>
<accession>A0A1W1BDR0</accession>
<organism evidence="2">
    <name type="scientific">hydrothermal vent metagenome</name>
    <dbReference type="NCBI Taxonomy" id="652676"/>
    <lineage>
        <taxon>unclassified sequences</taxon>
        <taxon>metagenomes</taxon>
        <taxon>ecological metagenomes</taxon>
    </lineage>
</organism>
<keyword evidence="1" id="KW-1133">Transmembrane helix</keyword>
<sequence length="60" mass="7359">MSFGDYLYIVVAILFSFMTFTIIRNNFLSKFDEEQRRKDLIDEYEDTYVFKKSKNKKEKD</sequence>
<keyword evidence="1" id="KW-0812">Transmembrane</keyword>